<dbReference type="GO" id="GO:0005840">
    <property type="term" value="C:ribosome"/>
    <property type="evidence" value="ECO:0007669"/>
    <property type="project" value="UniProtKB-KW"/>
</dbReference>
<dbReference type="FunCoup" id="S7WAY0">
    <property type="interactions" value="203"/>
</dbReference>
<accession>S7WAY0</accession>
<keyword evidence="6 7" id="KW-0002">3D-structure</keyword>
<name>S7WAY0_SPRLO</name>
<protein>
    <submittedName>
        <fullName evidence="4">60S ribosomal protein L3</fullName>
    </submittedName>
</protein>
<evidence type="ECO:0000313" key="4">
    <source>
        <dbReference type="EMBL" id="EPR80081.1"/>
    </source>
</evidence>
<dbReference type="InterPro" id="IPR029064">
    <property type="entry name" value="Ribosomal_eL30-like_sf"/>
</dbReference>
<evidence type="ECO:0000256" key="2">
    <source>
        <dbReference type="ARBA" id="ARBA00023274"/>
    </source>
</evidence>
<dbReference type="PDB" id="7QCA">
    <property type="method" value="EM"/>
    <property type="resolution" value="2.79 A"/>
    <property type="chains" value="LCC=1-110"/>
</dbReference>
<comment type="caution">
    <text evidence="4">The sequence shown here is derived from an EMBL/GenBank/DDBJ whole genome shotgun (WGS) entry which is preliminary data.</text>
</comment>
<dbReference type="GO" id="GO:1990904">
    <property type="term" value="C:ribonucleoprotein complex"/>
    <property type="evidence" value="ECO:0007669"/>
    <property type="project" value="UniProtKB-KW"/>
</dbReference>
<sequence length="110" mass="12465">MSRKRSKREESFVDKLPLALKTGKVNLGFKESLKSLVEKKTKLLILTSNFSPIKRKTLEYYAAISNNTPIYYYDGSNNDLSKNCGKYFRIGVISIQDFGEADLMNAMAQA</sequence>
<keyword evidence="1 4" id="KW-0689">Ribosomal protein</keyword>
<dbReference type="InParanoid" id="S7WAY0"/>
<organism evidence="4 5">
    <name type="scientific">Spraguea lophii (strain 42_110)</name>
    <name type="common">Microsporidian parasite</name>
    <dbReference type="NCBI Taxonomy" id="1358809"/>
    <lineage>
        <taxon>Eukaryota</taxon>
        <taxon>Fungi</taxon>
        <taxon>Fungi incertae sedis</taxon>
        <taxon>Microsporidia</taxon>
        <taxon>Spragueidae</taxon>
        <taxon>Spraguea</taxon>
    </lineage>
</organism>
<dbReference type="PANTHER" id="PTHR11449">
    <property type="entry name" value="RIBOSOMAL PROTEIN L30"/>
    <property type="match status" value="1"/>
</dbReference>
<evidence type="ECO:0007829" key="6">
    <source>
        <dbReference type="PDB" id="7QCA"/>
    </source>
</evidence>
<gene>
    <name evidence="4" type="ORF">SLOPH_69</name>
</gene>
<keyword evidence="5" id="KW-1185">Reference proteome</keyword>
<dbReference type="EMDB" id="EMD-17448"/>
<dbReference type="HOGENOM" id="CLU_130502_0_1_1"/>
<dbReference type="Gene3D" id="3.30.1330.30">
    <property type="match status" value="1"/>
</dbReference>
<dbReference type="VEuPathDB" id="MicrosporidiaDB:SLOPH_69"/>
<evidence type="ECO:0007829" key="7">
    <source>
        <dbReference type="PDB" id="8P5D"/>
    </source>
</evidence>
<reference evidence="6 7" key="2">
    <citation type="journal article" date="2023" name="Nat. Microbiol.">
        <title>CryoEM reveals that ribosomes in microsporidian spores are locked in a dimeric hibernating state.</title>
        <authorList>
            <person name="McLaren M."/>
            <person name="Conners R."/>
            <person name="Isupov M.N."/>
            <person name="Gil-Diez P."/>
            <person name="Gambelli L."/>
            <person name="Gold V.A.M."/>
            <person name="Walter A."/>
            <person name="Connell S.R."/>
            <person name="Williams B."/>
            <person name="Daum B."/>
        </authorList>
    </citation>
    <scope>STRUCTURE BY ELECTRON MICROSCOPY (2.79 ANGSTROMS)</scope>
</reference>
<dbReference type="GO" id="GO:0003723">
    <property type="term" value="F:RNA binding"/>
    <property type="evidence" value="ECO:0007669"/>
    <property type="project" value="InterPro"/>
</dbReference>
<dbReference type="AlphaFoldDB" id="S7WAY0"/>
<dbReference type="InterPro" id="IPR004038">
    <property type="entry name" value="Ribosomal_eL8/eL30/eS12/Gad45"/>
</dbReference>
<dbReference type="Proteomes" id="UP000014978">
    <property type="component" value="Unassembled WGS sequence"/>
</dbReference>
<evidence type="ECO:0000313" key="5">
    <source>
        <dbReference type="Proteomes" id="UP000014978"/>
    </source>
</evidence>
<dbReference type="EMDB" id="EMD-17457"/>
<dbReference type="SUPFAM" id="SSF55315">
    <property type="entry name" value="L30e-like"/>
    <property type="match status" value="1"/>
</dbReference>
<dbReference type="InterPro" id="IPR039109">
    <property type="entry name" value="Ribosomal_eL30-like"/>
</dbReference>
<dbReference type="Pfam" id="PF01248">
    <property type="entry name" value="Ribosomal_L7Ae"/>
    <property type="match status" value="1"/>
</dbReference>
<dbReference type="PDB" id="8P5D">
    <property type="method" value="EM"/>
    <property type="resolution" value="10.80 A"/>
    <property type="chains" value="LCC=1-110"/>
</dbReference>
<dbReference type="EMDB" id="EMD-13892"/>
<dbReference type="OMA" id="YFQGGNN"/>
<keyword evidence="2" id="KW-0687">Ribonucleoprotein</keyword>
<evidence type="ECO:0000256" key="1">
    <source>
        <dbReference type="ARBA" id="ARBA00022980"/>
    </source>
</evidence>
<dbReference type="OrthoDB" id="1928736at2759"/>
<dbReference type="PDB" id="8P60">
    <property type="method" value="EM"/>
    <property type="resolution" value="14.30 A"/>
    <property type="chains" value="KCC/LCC=1-110"/>
</dbReference>
<evidence type="ECO:0000259" key="3">
    <source>
        <dbReference type="Pfam" id="PF01248"/>
    </source>
</evidence>
<proteinExistence type="evidence at protein level"/>
<dbReference type="EMBL" id="ATCN01000018">
    <property type="protein sequence ID" value="EPR80081.1"/>
    <property type="molecule type" value="Genomic_DNA"/>
</dbReference>
<dbReference type="STRING" id="1358809.S7WAY0"/>
<reference evidence="5" key="1">
    <citation type="journal article" date="2013" name="PLoS Genet.">
        <title>The genome of Spraguea lophii and the basis of host-microsporidian interactions.</title>
        <authorList>
            <person name="Campbell S.E."/>
            <person name="Williams T.A."/>
            <person name="Yousuf A."/>
            <person name="Soanes D.M."/>
            <person name="Paszkiewicz K.H."/>
            <person name="Williams B.A.P."/>
        </authorList>
    </citation>
    <scope>NUCLEOTIDE SEQUENCE [LARGE SCALE GENOMIC DNA]</scope>
    <source>
        <strain evidence="5">42_110</strain>
    </source>
</reference>
<feature type="domain" description="Ribosomal protein eL8/eL30/eS12/Gadd45" evidence="3">
    <location>
        <begin position="14"/>
        <end position="103"/>
    </location>
</feature>